<proteinExistence type="predicted"/>
<feature type="compositionally biased region" description="Basic residues" evidence="1">
    <location>
        <begin position="1"/>
        <end position="12"/>
    </location>
</feature>
<dbReference type="Proteomes" id="UP001610563">
    <property type="component" value="Unassembled WGS sequence"/>
</dbReference>
<gene>
    <name evidence="2" type="ORF">BJX66DRAFT_318294</name>
</gene>
<feature type="compositionally biased region" description="Basic residues" evidence="1">
    <location>
        <begin position="22"/>
        <end position="31"/>
    </location>
</feature>
<keyword evidence="3" id="KW-1185">Reference proteome</keyword>
<feature type="region of interest" description="Disordered" evidence="1">
    <location>
        <begin position="1"/>
        <end position="37"/>
    </location>
</feature>
<comment type="caution">
    <text evidence="2">The sequence shown here is derived from an EMBL/GenBank/DDBJ whole genome shotgun (WGS) entry which is preliminary data.</text>
</comment>
<dbReference type="EMBL" id="JBFTWV010000228">
    <property type="protein sequence ID" value="KAL2783538.1"/>
    <property type="molecule type" value="Genomic_DNA"/>
</dbReference>
<accession>A0ABR4FKG6</accession>
<protein>
    <submittedName>
        <fullName evidence="2">Uncharacterized protein</fullName>
    </submittedName>
</protein>
<organism evidence="2 3">
    <name type="scientific">Aspergillus keveii</name>
    <dbReference type="NCBI Taxonomy" id="714993"/>
    <lineage>
        <taxon>Eukaryota</taxon>
        <taxon>Fungi</taxon>
        <taxon>Dikarya</taxon>
        <taxon>Ascomycota</taxon>
        <taxon>Pezizomycotina</taxon>
        <taxon>Eurotiomycetes</taxon>
        <taxon>Eurotiomycetidae</taxon>
        <taxon>Eurotiales</taxon>
        <taxon>Aspergillaceae</taxon>
        <taxon>Aspergillus</taxon>
        <taxon>Aspergillus subgen. Nidulantes</taxon>
    </lineage>
</organism>
<sequence length="140" mass="16190">MAIKYKAFRRTRQHEAEPKKPEVKKKCRSPHRPGGNLRVRFQDNLTNNWPFAPPLQTPAPLARRQSHTHCEKWLMPKNPQFTRGPSTRFATEFATDKNIPDISYTSINRTYSNKSSLKPSSCGAFAHLMSIYYAVLRTSR</sequence>
<reference evidence="2 3" key="1">
    <citation type="submission" date="2024-07" db="EMBL/GenBank/DDBJ databases">
        <title>Section-level genome sequencing and comparative genomics of Aspergillus sections Usti and Cavernicolus.</title>
        <authorList>
            <consortium name="Lawrence Berkeley National Laboratory"/>
            <person name="Nybo J.L."/>
            <person name="Vesth T.C."/>
            <person name="Theobald S."/>
            <person name="Frisvad J.C."/>
            <person name="Larsen T.O."/>
            <person name="Kjaerboelling I."/>
            <person name="Rothschild-Mancinelli K."/>
            <person name="Lyhne E.K."/>
            <person name="Kogle M.E."/>
            <person name="Barry K."/>
            <person name="Clum A."/>
            <person name="Na H."/>
            <person name="Ledsgaard L."/>
            <person name="Lin J."/>
            <person name="Lipzen A."/>
            <person name="Kuo A."/>
            <person name="Riley R."/>
            <person name="Mondo S."/>
            <person name="Labutti K."/>
            <person name="Haridas S."/>
            <person name="Pangalinan J."/>
            <person name="Salamov A.A."/>
            <person name="Simmons B.A."/>
            <person name="Magnuson J.K."/>
            <person name="Chen J."/>
            <person name="Drula E."/>
            <person name="Henrissat B."/>
            <person name="Wiebenga A."/>
            <person name="Lubbers R.J."/>
            <person name="Gomes A.C."/>
            <person name="Makela M.R."/>
            <person name="Stajich J."/>
            <person name="Grigoriev I.V."/>
            <person name="Mortensen U.H."/>
            <person name="De Vries R.P."/>
            <person name="Baker S.E."/>
            <person name="Andersen M.R."/>
        </authorList>
    </citation>
    <scope>NUCLEOTIDE SEQUENCE [LARGE SCALE GENOMIC DNA]</scope>
    <source>
        <strain evidence="2 3">CBS 209.92</strain>
    </source>
</reference>
<evidence type="ECO:0000313" key="2">
    <source>
        <dbReference type="EMBL" id="KAL2783538.1"/>
    </source>
</evidence>
<evidence type="ECO:0000256" key="1">
    <source>
        <dbReference type="SAM" id="MobiDB-lite"/>
    </source>
</evidence>
<name>A0ABR4FKG6_9EURO</name>
<evidence type="ECO:0000313" key="3">
    <source>
        <dbReference type="Proteomes" id="UP001610563"/>
    </source>
</evidence>